<gene>
    <name evidence="1" type="ORF">EYZ11_009828</name>
</gene>
<sequence length="46" mass="5098">MAETTTKHSREIPACRATEHGVAGQVRALTDLNRHLSDRQHASSQE</sequence>
<dbReference type="AlphaFoldDB" id="A0A4S3J924"/>
<comment type="caution">
    <text evidence="1">The sequence shown here is derived from an EMBL/GenBank/DDBJ whole genome shotgun (WGS) entry which is preliminary data.</text>
</comment>
<proteinExistence type="predicted"/>
<organism evidence="1 2">
    <name type="scientific">Aspergillus tanneri</name>
    <dbReference type="NCBI Taxonomy" id="1220188"/>
    <lineage>
        <taxon>Eukaryota</taxon>
        <taxon>Fungi</taxon>
        <taxon>Dikarya</taxon>
        <taxon>Ascomycota</taxon>
        <taxon>Pezizomycotina</taxon>
        <taxon>Eurotiomycetes</taxon>
        <taxon>Eurotiomycetidae</taxon>
        <taxon>Eurotiales</taxon>
        <taxon>Aspergillaceae</taxon>
        <taxon>Aspergillus</taxon>
        <taxon>Aspergillus subgen. Circumdati</taxon>
    </lineage>
</organism>
<accession>A0A4S3J924</accession>
<keyword evidence="2" id="KW-1185">Reference proteome</keyword>
<dbReference type="EMBL" id="SOSA01000489">
    <property type="protein sequence ID" value="THC90717.1"/>
    <property type="molecule type" value="Genomic_DNA"/>
</dbReference>
<dbReference type="Proteomes" id="UP000308092">
    <property type="component" value="Unassembled WGS sequence"/>
</dbReference>
<evidence type="ECO:0000313" key="1">
    <source>
        <dbReference type="EMBL" id="THC90717.1"/>
    </source>
</evidence>
<reference evidence="1 2" key="1">
    <citation type="submission" date="2019-03" db="EMBL/GenBank/DDBJ databases">
        <title>The genome sequence of a newly discovered highly antifungal drug resistant Aspergillus species, Aspergillus tanneri NIH 1004.</title>
        <authorList>
            <person name="Mounaud S."/>
            <person name="Singh I."/>
            <person name="Joardar V."/>
            <person name="Pakala S."/>
            <person name="Pakala S."/>
            <person name="Venepally P."/>
            <person name="Hoover J."/>
            <person name="Nierman W."/>
            <person name="Chung J."/>
            <person name="Losada L."/>
        </authorList>
    </citation>
    <scope>NUCLEOTIDE SEQUENCE [LARGE SCALE GENOMIC DNA]</scope>
    <source>
        <strain evidence="1 2">NIH1004</strain>
    </source>
</reference>
<name>A0A4S3J924_9EURO</name>
<dbReference type="VEuPathDB" id="FungiDB:EYZ11_009828"/>
<evidence type="ECO:0000313" key="2">
    <source>
        <dbReference type="Proteomes" id="UP000308092"/>
    </source>
</evidence>
<protein>
    <submittedName>
        <fullName evidence="1">Uncharacterized protein</fullName>
    </submittedName>
</protein>